<feature type="compositionally biased region" description="Basic and acidic residues" evidence="3">
    <location>
        <begin position="404"/>
        <end position="418"/>
    </location>
</feature>
<keyword evidence="7" id="KW-1185">Reference proteome</keyword>
<dbReference type="Pfam" id="PF00134">
    <property type="entry name" value="Cyclin_N"/>
    <property type="match status" value="1"/>
</dbReference>
<dbReference type="Proteomes" id="UP000245119">
    <property type="component" value="Linkage Group LG2"/>
</dbReference>
<evidence type="ECO:0008006" key="8">
    <source>
        <dbReference type="Google" id="ProtNLM"/>
    </source>
</evidence>
<dbReference type="CDD" id="cd20533">
    <property type="entry name" value="CYCLIN_CCNL_rpt2"/>
    <property type="match status" value="1"/>
</dbReference>
<dbReference type="OrthoDB" id="10264655at2759"/>
<evidence type="ECO:0000259" key="5">
    <source>
        <dbReference type="SMART" id="SM01332"/>
    </source>
</evidence>
<feature type="compositionally biased region" description="Basic residues" evidence="3">
    <location>
        <begin position="419"/>
        <end position="444"/>
    </location>
</feature>
<evidence type="ECO:0000259" key="4">
    <source>
        <dbReference type="SMART" id="SM00385"/>
    </source>
</evidence>
<dbReference type="InterPro" id="IPR043198">
    <property type="entry name" value="Cyclin/Ssn8"/>
</dbReference>
<dbReference type="OMA" id="QEICMET"/>
<dbReference type="InterPro" id="IPR004367">
    <property type="entry name" value="Cyclin_C-dom"/>
</dbReference>
<comment type="caution">
    <text evidence="6">The sequence shown here is derived from an EMBL/GenBank/DDBJ whole genome shotgun (WGS) entry which is preliminary data.</text>
</comment>
<dbReference type="SMART" id="SM01332">
    <property type="entry name" value="Cyclin_C"/>
    <property type="match status" value="1"/>
</dbReference>
<dbReference type="GO" id="GO:0006357">
    <property type="term" value="P:regulation of transcription by RNA polymerase II"/>
    <property type="evidence" value="ECO:0007669"/>
    <property type="project" value="InterPro"/>
</dbReference>
<evidence type="ECO:0000256" key="2">
    <source>
        <dbReference type="RuleBase" id="RU000383"/>
    </source>
</evidence>
<feature type="domain" description="Cyclin-like" evidence="4">
    <location>
        <begin position="63"/>
        <end position="165"/>
    </location>
</feature>
<dbReference type="FunFam" id="1.10.472.10:FF:000031">
    <property type="entry name" value="cyclin-L1-1-like isoform X1"/>
    <property type="match status" value="1"/>
</dbReference>
<dbReference type="GO" id="GO:0016538">
    <property type="term" value="F:cyclin-dependent protein serine/threonine kinase regulator activity"/>
    <property type="evidence" value="ECO:0007669"/>
    <property type="project" value="InterPro"/>
</dbReference>
<dbReference type="PIRSF" id="PIRSF036580">
    <property type="entry name" value="Cyclin_L"/>
    <property type="match status" value="1"/>
</dbReference>
<dbReference type="AlphaFoldDB" id="A0A2T7PUF9"/>
<feature type="compositionally biased region" description="Low complexity" evidence="3">
    <location>
        <begin position="374"/>
        <end position="385"/>
    </location>
</feature>
<reference evidence="6 7" key="1">
    <citation type="submission" date="2018-04" db="EMBL/GenBank/DDBJ databases">
        <title>The genome of golden apple snail Pomacea canaliculata provides insight into stress tolerance and invasive adaptation.</title>
        <authorList>
            <person name="Liu C."/>
            <person name="Liu B."/>
            <person name="Ren Y."/>
            <person name="Zhang Y."/>
            <person name="Wang H."/>
            <person name="Li S."/>
            <person name="Jiang F."/>
            <person name="Yin L."/>
            <person name="Zhang G."/>
            <person name="Qian W."/>
            <person name="Fan W."/>
        </authorList>
    </citation>
    <scope>NUCLEOTIDE SEQUENCE [LARGE SCALE GENOMIC DNA]</scope>
    <source>
        <strain evidence="6">SZHN2017</strain>
        <tissue evidence="6">Muscle</tissue>
    </source>
</reference>
<evidence type="ECO:0000256" key="1">
    <source>
        <dbReference type="ARBA" id="ARBA00023127"/>
    </source>
</evidence>
<feature type="compositionally biased region" description="Polar residues" evidence="3">
    <location>
        <begin position="297"/>
        <end position="317"/>
    </location>
</feature>
<sequence>MRSNIVVAAERMAEMGTLPRDFSRVILTLENVLIPDEKLQFTPSMADGLEKETETDLRILGCELIQTAGILLKLPQTAMATGQVVFQRFYYSKSFVKHNMEVLAMACVNLASKIEESPRRVRDVINVFHHIKQVRNKRNIHPLVLDQNYINLKNQVIKAERRVLKELGFCVHVKHPHKIIVTYLQVLEHIDNHKLVQSSWNYMNDSLRTDAFVRYHPETIACACIFLAARRLQIPLPLSPPWYELFGADRESIEIICMSLLHLYARSKPCYEHLERLVEEAKKRQVEAKLRAKTGAVSANGTPNSNSRANSPKNISPNPGMLPALKKIKTEDDNRSENGSSFSDKQNHNRRKLSHDDSDGSGSFDRSRSKSRSRTSGSSRSISRSPPRKRSKFNSPSRKYKKEKYRDLDEHHSALTKEKRSHKRKRHMRSRSLSRSRSPQRHSGSKSASNKKYYKEKRRSYTPEKTHHSRKHRNGNRDSPIRERYDKHRR</sequence>
<dbReference type="CDD" id="cd20589">
    <property type="entry name" value="CYCLIN_CCNL1_rpt1"/>
    <property type="match status" value="1"/>
</dbReference>
<gene>
    <name evidence="6" type="ORF">C0Q70_04058</name>
</gene>
<feature type="compositionally biased region" description="Basic residues" evidence="3">
    <location>
        <begin position="386"/>
        <end position="403"/>
    </location>
</feature>
<dbReference type="InterPro" id="IPR013763">
    <property type="entry name" value="Cyclin-like_dom"/>
</dbReference>
<comment type="similarity">
    <text evidence="2">Belongs to the cyclin family.</text>
</comment>
<dbReference type="PANTHER" id="PTHR10026">
    <property type="entry name" value="CYCLIN"/>
    <property type="match status" value="1"/>
</dbReference>
<dbReference type="EMBL" id="PZQS01000002">
    <property type="protein sequence ID" value="PVD37065.1"/>
    <property type="molecule type" value="Genomic_DNA"/>
</dbReference>
<evidence type="ECO:0000313" key="7">
    <source>
        <dbReference type="Proteomes" id="UP000245119"/>
    </source>
</evidence>
<feature type="region of interest" description="Disordered" evidence="3">
    <location>
        <begin position="291"/>
        <end position="490"/>
    </location>
</feature>
<dbReference type="SMART" id="SM00385">
    <property type="entry name" value="CYCLIN"/>
    <property type="match status" value="2"/>
</dbReference>
<dbReference type="InterPro" id="IPR036915">
    <property type="entry name" value="Cyclin-like_sf"/>
</dbReference>
<evidence type="ECO:0000313" key="6">
    <source>
        <dbReference type="EMBL" id="PVD37065.1"/>
    </source>
</evidence>
<keyword evidence="1 2" id="KW-0195">Cyclin</keyword>
<feature type="compositionally biased region" description="Basic and acidic residues" evidence="3">
    <location>
        <begin position="475"/>
        <end position="490"/>
    </location>
</feature>
<dbReference type="Gene3D" id="1.10.472.10">
    <property type="entry name" value="Cyclin-like"/>
    <property type="match status" value="2"/>
</dbReference>
<dbReference type="SUPFAM" id="SSF47954">
    <property type="entry name" value="Cyclin-like"/>
    <property type="match status" value="2"/>
</dbReference>
<dbReference type="STRING" id="400727.A0A2T7PUF9"/>
<accession>A0A2T7PUF9</accession>
<dbReference type="FunFam" id="1.10.472.10:FF:000016">
    <property type="entry name" value="cyclin-L1 isoform X1"/>
    <property type="match status" value="1"/>
</dbReference>
<name>A0A2T7PUF9_POMCA</name>
<protein>
    <recommendedName>
        <fullName evidence="8">Cyclin-L1</fullName>
    </recommendedName>
</protein>
<feature type="domain" description="Cyclin-like" evidence="4">
    <location>
        <begin position="178"/>
        <end position="262"/>
    </location>
</feature>
<dbReference type="InterPro" id="IPR006671">
    <property type="entry name" value="Cyclin_N"/>
</dbReference>
<evidence type="ECO:0000256" key="3">
    <source>
        <dbReference type="SAM" id="MobiDB-lite"/>
    </source>
</evidence>
<proteinExistence type="inferred from homology"/>
<feature type="domain" description="Cyclin C-terminal" evidence="5">
    <location>
        <begin position="174"/>
        <end position="305"/>
    </location>
</feature>
<organism evidence="6 7">
    <name type="scientific">Pomacea canaliculata</name>
    <name type="common">Golden apple snail</name>
    <dbReference type="NCBI Taxonomy" id="400727"/>
    <lineage>
        <taxon>Eukaryota</taxon>
        <taxon>Metazoa</taxon>
        <taxon>Spiralia</taxon>
        <taxon>Lophotrochozoa</taxon>
        <taxon>Mollusca</taxon>
        <taxon>Gastropoda</taxon>
        <taxon>Caenogastropoda</taxon>
        <taxon>Architaenioglossa</taxon>
        <taxon>Ampullarioidea</taxon>
        <taxon>Ampullariidae</taxon>
        <taxon>Pomacea</taxon>
    </lineage>
</organism>